<organism evidence="1 2">
    <name type="scientific">Parasponia andersonii</name>
    <name type="common">Sponia andersonii</name>
    <dbReference type="NCBI Taxonomy" id="3476"/>
    <lineage>
        <taxon>Eukaryota</taxon>
        <taxon>Viridiplantae</taxon>
        <taxon>Streptophyta</taxon>
        <taxon>Embryophyta</taxon>
        <taxon>Tracheophyta</taxon>
        <taxon>Spermatophyta</taxon>
        <taxon>Magnoliopsida</taxon>
        <taxon>eudicotyledons</taxon>
        <taxon>Gunneridae</taxon>
        <taxon>Pentapetalae</taxon>
        <taxon>rosids</taxon>
        <taxon>fabids</taxon>
        <taxon>Rosales</taxon>
        <taxon>Cannabaceae</taxon>
        <taxon>Parasponia</taxon>
    </lineage>
</organism>
<keyword evidence="2" id="KW-1185">Reference proteome</keyword>
<feature type="non-terminal residue" evidence="1">
    <location>
        <position position="1"/>
    </location>
</feature>
<dbReference type="EMBL" id="JXTB01000487">
    <property type="protein sequence ID" value="PON38712.1"/>
    <property type="molecule type" value="Genomic_DNA"/>
</dbReference>
<dbReference type="AlphaFoldDB" id="A0A2P5AQ98"/>
<accession>A0A2P5AQ98</accession>
<proteinExistence type="predicted"/>
<gene>
    <name evidence="1" type="ORF">PanWU01x14_310360</name>
</gene>
<sequence length="79" mass="9155">LYYNKSEFPTSLPYTQVRSITAVKYFVYSGTNPSSVHEFWFFSTVLHFDISQKSDFEDRRSSSIGLESLICVGRSRTGW</sequence>
<protein>
    <submittedName>
        <fullName evidence="1">Uncharacterized protein</fullName>
    </submittedName>
</protein>
<name>A0A2P5AQ98_PARAD</name>
<dbReference type="Proteomes" id="UP000237105">
    <property type="component" value="Unassembled WGS sequence"/>
</dbReference>
<evidence type="ECO:0000313" key="2">
    <source>
        <dbReference type="Proteomes" id="UP000237105"/>
    </source>
</evidence>
<reference evidence="2" key="1">
    <citation type="submission" date="2016-06" db="EMBL/GenBank/DDBJ databases">
        <title>Parallel loss of symbiosis genes in relatives of nitrogen-fixing non-legume Parasponia.</title>
        <authorList>
            <person name="Van Velzen R."/>
            <person name="Holmer R."/>
            <person name="Bu F."/>
            <person name="Rutten L."/>
            <person name="Van Zeijl A."/>
            <person name="Liu W."/>
            <person name="Santuari L."/>
            <person name="Cao Q."/>
            <person name="Sharma T."/>
            <person name="Shen D."/>
            <person name="Roswanjaya Y."/>
            <person name="Wardhani T."/>
            <person name="Kalhor M.S."/>
            <person name="Jansen J."/>
            <person name="Van den Hoogen J."/>
            <person name="Gungor B."/>
            <person name="Hartog M."/>
            <person name="Hontelez J."/>
            <person name="Verver J."/>
            <person name="Yang W.-C."/>
            <person name="Schijlen E."/>
            <person name="Repin R."/>
            <person name="Schilthuizen M."/>
            <person name="Schranz E."/>
            <person name="Heidstra R."/>
            <person name="Miyata K."/>
            <person name="Fedorova E."/>
            <person name="Kohlen W."/>
            <person name="Bisseling T."/>
            <person name="Smit S."/>
            <person name="Geurts R."/>
        </authorList>
    </citation>
    <scope>NUCLEOTIDE SEQUENCE [LARGE SCALE GENOMIC DNA]</scope>
    <source>
        <strain evidence="2">cv. WU1-14</strain>
    </source>
</reference>
<evidence type="ECO:0000313" key="1">
    <source>
        <dbReference type="EMBL" id="PON38712.1"/>
    </source>
</evidence>
<comment type="caution">
    <text evidence="1">The sequence shown here is derived from an EMBL/GenBank/DDBJ whole genome shotgun (WGS) entry which is preliminary data.</text>
</comment>